<accession>A0A7Y3RK28</accession>
<feature type="transmembrane region" description="Helical" evidence="8">
    <location>
        <begin position="313"/>
        <end position="331"/>
    </location>
</feature>
<evidence type="ECO:0000256" key="8">
    <source>
        <dbReference type="SAM" id="Phobius"/>
    </source>
</evidence>
<dbReference type="Proteomes" id="UP000536835">
    <property type="component" value="Unassembled WGS sequence"/>
</dbReference>
<keyword evidence="3" id="KW-0645">Protease</keyword>
<evidence type="ECO:0000256" key="5">
    <source>
        <dbReference type="ARBA" id="ARBA00022801"/>
    </source>
</evidence>
<protein>
    <submittedName>
        <fullName evidence="10">VPLPA-CTERM-specific exosortase XrtD</fullName>
        <ecNumber evidence="10">3.4.22.-</ecNumber>
    </submittedName>
</protein>
<organism evidence="10 11">
    <name type="scientific">Parvularcula mediterranea</name>
    <dbReference type="NCBI Taxonomy" id="2732508"/>
    <lineage>
        <taxon>Bacteria</taxon>
        <taxon>Pseudomonadati</taxon>
        <taxon>Pseudomonadota</taxon>
        <taxon>Alphaproteobacteria</taxon>
        <taxon>Parvularculales</taxon>
        <taxon>Parvularculaceae</taxon>
        <taxon>Parvularcula</taxon>
    </lineage>
</organism>
<evidence type="ECO:0000256" key="3">
    <source>
        <dbReference type="ARBA" id="ARBA00022670"/>
    </source>
</evidence>
<evidence type="ECO:0000256" key="7">
    <source>
        <dbReference type="ARBA" id="ARBA00023136"/>
    </source>
</evidence>
<name>A0A7Y3RK28_9PROT</name>
<gene>
    <name evidence="10" type="primary">xrtD</name>
    <name evidence="10" type="ORF">HK107_04240</name>
</gene>
<feature type="transmembrane region" description="Helical" evidence="8">
    <location>
        <begin position="261"/>
        <end position="282"/>
    </location>
</feature>
<feature type="transmembrane region" description="Helical" evidence="8">
    <location>
        <begin position="73"/>
        <end position="94"/>
    </location>
</feature>
<dbReference type="GO" id="GO:0005886">
    <property type="term" value="C:plasma membrane"/>
    <property type="evidence" value="ECO:0007669"/>
    <property type="project" value="UniProtKB-SubCell"/>
</dbReference>
<evidence type="ECO:0000256" key="2">
    <source>
        <dbReference type="ARBA" id="ARBA00022475"/>
    </source>
</evidence>
<evidence type="ECO:0000256" key="6">
    <source>
        <dbReference type="ARBA" id="ARBA00022989"/>
    </source>
</evidence>
<evidence type="ECO:0000313" key="11">
    <source>
        <dbReference type="Proteomes" id="UP000536835"/>
    </source>
</evidence>
<evidence type="ECO:0000256" key="1">
    <source>
        <dbReference type="ARBA" id="ARBA00004651"/>
    </source>
</evidence>
<evidence type="ECO:0000256" key="4">
    <source>
        <dbReference type="ARBA" id="ARBA00022692"/>
    </source>
</evidence>
<proteinExistence type="predicted"/>
<dbReference type="InterPro" id="IPR026491">
    <property type="entry name" value="ExosortD_VPLPA"/>
</dbReference>
<dbReference type="InterPro" id="IPR026392">
    <property type="entry name" value="Exo/Archaeosortase_dom"/>
</dbReference>
<dbReference type="Pfam" id="PF09721">
    <property type="entry name" value="Exosortase_EpsH"/>
    <property type="match status" value="1"/>
</dbReference>
<comment type="subcellular location">
    <subcellularLocation>
        <location evidence="1">Cell membrane</location>
        <topology evidence="1">Multi-pass membrane protein</topology>
    </subcellularLocation>
</comment>
<dbReference type="GO" id="GO:0008233">
    <property type="term" value="F:peptidase activity"/>
    <property type="evidence" value="ECO:0007669"/>
    <property type="project" value="UniProtKB-KW"/>
</dbReference>
<dbReference type="AlphaFoldDB" id="A0A7Y3RK28"/>
<feature type="transmembrane region" description="Helical" evidence="8">
    <location>
        <begin position="196"/>
        <end position="214"/>
    </location>
</feature>
<feature type="transmembrane region" description="Helical" evidence="8">
    <location>
        <begin position="221"/>
        <end position="241"/>
    </location>
</feature>
<dbReference type="NCBIfam" id="TIGR02602">
    <property type="entry name" value="8TM_EpsH"/>
    <property type="match status" value="1"/>
</dbReference>
<evidence type="ECO:0000259" key="9">
    <source>
        <dbReference type="Pfam" id="PF11984"/>
    </source>
</evidence>
<comment type="caution">
    <text evidence="10">The sequence shown here is derived from an EMBL/GenBank/DDBJ whole genome shotgun (WGS) entry which is preliminary data.</text>
</comment>
<reference evidence="10 11" key="1">
    <citation type="submission" date="2020-05" db="EMBL/GenBank/DDBJ databases">
        <title>Parvularcula mediterraneae sp. nov., isolated from polypropylene straw from shallow seawater of the seashore of Laganas in Zakynthos island, Greece.</title>
        <authorList>
            <person name="Szabo I."/>
            <person name="Al-Omari J."/>
            <person name="Rado J."/>
            <person name="Szerdahelyi G.S."/>
        </authorList>
    </citation>
    <scope>NUCLEOTIDE SEQUENCE [LARGE SCALE GENOMIC DNA]</scope>
    <source>
        <strain evidence="10 11">ZS-1/3</strain>
    </source>
</reference>
<dbReference type="EC" id="3.4.22.-" evidence="10"/>
<dbReference type="RefSeq" id="WP_173197053.1">
    <property type="nucleotide sequence ID" value="NZ_JABFCX010000002.1"/>
</dbReference>
<dbReference type="NCBIfam" id="TIGR02914">
    <property type="entry name" value="EpsI_fam"/>
    <property type="match status" value="1"/>
</dbReference>
<keyword evidence="11" id="KW-1185">Reference proteome</keyword>
<dbReference type="InterPro" id="IPR014263">
    <property type="entry name" value="Methanolan_biosynth_EpsI"/>
</dbReference>
<dbReference type="InterPro" id="IPR013426">
    <property type="entry name" value="EpsH-like"/>
</dbReference>
<dbReference type="NCBIfam" id="TIGR04178">
    <property type="entry name" value="exo_archaeo"/>
    <property type="match status" value="1"/>
</dbReference>
<dbReference type="NCBIfam" id="TIGR04152">
    <property type="entry name" value="exosort_VPLPA"/>
    <property type="match status" value="1"/>
</dbReference>
<feature type="transmembrane region" description="Helical" evidence="8">
    <location>
        <begin position="133"/>
        <end position="154"/>
    </location>
</feature>
<dbReference type="InterPro" id="IPR019127">
    <property type="entry name" value="Exosortase"/>
</dbReference>
<feature type="domain" description="Methanolan biosynthesis EpsI" evidence="9">
    <location>
        <begin position="322"/>
        <end position="511"/>
    </location>
</feature>
<evidence type="ECO:0000313" key="10">
    <source>
        <dbReference type="EMBL" id="NNU15527.1"/>
    </source>
</evidence>
<keyword evidence="2" id="KW-1003">Cell membrane</keyword>
<dbReference type="Pfam" id="PF11984">
    <property type="entry name" value="DUF3485"/>
    <property type="match status" value="1"/>
</dbReference>
<keyword evidence="6 8" id="KW-1133">Transmembrane helix</keyword>
<feature type="transmembrane region" description="Helical" evidence="8">
    <location>
        <begin position="16"/>
        <end position="37"/>
    </location>
</feature>
<sequence length="525" mass="59301">MSATTFQIPKPSSKDWPLYGVLAALVVVVAFLFHEGFANLWDRWGRREELSHSYFIPAITAWMLWDRREALKASIGAPSWIGAAVLAFGVLTVAGYQTTHIFLIEHLGIIISAFGLALLIGGQSLFRQTFFPLAYLIFMIPPPFWIITVTSWQFQLWSSELGVAMIRFFDVPVLLRGNVIELGNITLQVVEACSGLRYLFPFLSLGALAAYFYRGPLWQRALVLLSTIPITIVMNSFRIAMTGILSDRYGPSHTEGFLHFFEGWVVFLMCIALLLVVLVTLARFSGKKNVLATLGLPHAEAIRPAAAWTRERFMLVAGATTAAVAVFAVLLHTTEDELIAPDRETFAQLPLEFEGWQVRETALDVATEEALGADDYIVMNLVDPEDREVYNLYIAYLEAQRDGRSWHSPRQCLPGGGWTFDVQEIIAEGPQNVLGHAYNRIIMSQGETRYLVYYWYDQRGRTFADEIWMKIVLIWDVATKRRSDGAMIRMMTPIAPDETIEEAETRLQNMRVETLTPILPKYIPS</sequence>
<keyword evidence="4 8" id="KW-0812">Transmembrane</keyword>
<keyword evidence="5 10" id="KW-0378">Hydrolase</keyword>
<keyword evidence="7 8" id="KW-0472">Membrane</keyword>
<dbReference type="EMBL" id="JABFCX010000002">
    <property type="protein sequence ID" value="NNU15527.1"/>
    <property type="molecule type" value="Genomic_DNA"/>
</dbReference>
<dbReference type="GO" id="GO:0006508">
    <property type="term" value="P:proteolysis"/>
    <property type="evidence" value="ECO:0007669"/>
    <property type="project" value="UniProtKB-KW"/>
</dbReference>
<feature type="transmembrane region" description="Helical" evidence="8">
    <location>
        <begin position="100"/>
        <end position="121"/>
    </location>
</feature>